<name>A0ABP6H3B5_9ACTN</name>
<accession>A0ABP6H3B5</accession>
<dbReference type="Proteomes" id="UP001501842">
    <property type="component" value="Unassembled WGS sequence"/>
</dbReference>
<dbReference type="PANTHER" id="PTHR42879">
    <property type="entry name" value="3-OXOACYL-(ACYL-CARRIER-PROTEIN) REDUCTASE"/>
    <property type="match status" value="1"/>
</dbReference>
<dbReference type="InterPro" id="IPR057326">
    <property type="entry name" value="KR_dom"/>
</dbReference>
<dbReference type="SMART" id="SM00822">
    <property type="entry name" value="PKS_KR"/>
    <property type="match status" value="1"/>
</dbReference>
<protein>
    <submittedName>
        <fullName evidence="3">SDR family oxidoreductase</fullName>
    </submittedName>
</protein>
<gene>
    <name evidence="3" type="ORF">GCM10010439_62420</name>
</gene>
<dbReference type="SUPFAM" id="SSF51735">
    <property type="entry name" value="NAD(P)-binding Rossmann-fold domains"/>
    <property type="match status" value="1"/>
</dbReference>
<comment type="similarity">
    <text evidence="1">Belongs to the short-chain dehydrogenases/reductases (SDR) family.</text>
</comment>
<dbReference type="Gene3D" id="3.40.50.720">
    <property type="entry name" value="NAD(P)-binding Rossmann-like Domain"/>
    <property type="match status" value="1"/>
</dbReference>
<dbReference type="InterPro" id="IPR050259">
    <property type="entry name" value="SDR"/>
</dbReference>
<evidence type="ECO:0000256" key="1">
    <source>
        <dbReference type="ARBA" id="ARBA00006484"/>
    </source>
</evidence>
<keyword evidence="4" id="KW-1185">Reference proteome</keyword>
<evidence type="ECO:0000313" key="3">
    <source>
        <dbReference type="EMBL" id="GAA2736115.1"/>
    </source>
</evidence>
<dbReference type="InterPro" id="IPR002347">
    <property type="entry name" value="SDR_fam"/>
</dbReference>
<evidence type="ECO:0000259" key="2">
    <source>
        <dbReference type="SMART" id="SM00822"/>
    </source>
</evidence>
<dbReference type="Pfam" id="PF13561">
    <property type="entry name" value="adh_short_C2"/>
    <property type="match status" value="1"/>
</dbReference>
<organism evidence="3 4">
    <name type="scientific">Actinocorallia aurantiaca</name>
    <dbReference type="NCBI Taxonomy" id="46204"/>
    <lineage>
        <taxon>Bacteria</taxon>
        <taxon>Bacillati</taxon>
        <taxon>Actinomycetota</taxon>
        <taxon>Actinomycetes</taxon>
        <taxon>Streptosporangiales</taxon>
        <taxon>Thermomonosporaceae</taxon>
        <taxon>Actinocorallia</taxon>
    </lineage>
</organism>
<proteinExistence type="inferred from homology"/>
<dbReference type="InterPro" id="IPR036291">
    <property type="entry name" value="NAD(P)-bd_dom_sf"/>
</dbReference>
<evidence type="ECO:0000313" key="4">
    <source>
        <dbReference type="Proteomes" id="UP001501842"/>
    </source>
</evidence>
<dbReference type="PROSITE" id="PS00061">
    <property type="entry name" value="ADH_SHORT"/>
    <property type="match status" value="1"/>
</dbReference>
<feature type="domain" description="Ketoreductase" evidence="2">
    <location>
        <begin position="8"/>
        <end position="187"/>
    </location>
</feature>
<dbReference type="PRINTS" id="PR00081">
    <property type="entry name" value="GDHRDH"/>
</dbReference>
<sequence>MDLGLDGATAVVTGGTKGMGRAVAEALASEGARVAVMARGRAALDETVESLRRSGCREAFGISADFADAASITEAFAEIDRRWNALNVLVHTVGPGAGTFESLDDEGWDDAFNRGTMSAVRAVRAALPLLRRAEWARVCTFGAMSIRRPNARTIAYTAAKAATASVTKNLAKSLAPEGILVNCVCPGTIVTASFTEALRPVMAAEGLDAGDPVSVMTWIGRTFHETSAIGRAGLPEEVASLTAYLVSRRNGYVTGAVVNADGGSDF</sequence>
<dbReference type="EMBL" id="BAAATZ010000032">
    <property type="protein sequence ID" value="GAA2736115.1"/>
    <property type="molecule type" value="Genomic_DNA"/>
</dbReference>
<comment type="caution">
    <text evidence="3">The sequence shown here is derived from an EMBL/GenBank/DDBJ whole genome shotgun (WGS) entry which is preliminary data.</text>
</comment>
<dbReference type="InterPro" id="IPR020904">
    <property type="entry name" value="Sc_DH/Rdtase_CS"/>
</dbReference>
<reference evidence="4" key="1">
    <citation type="journal article" date="2019" name="Int. J. Syst. Evol. Microbiol.">
        <title>The Global Catalogue of Microorganisms (GCM) 10K type strain sequencing project: providing services to taxonomists for standard genome sequencing and annotation.</title>
        <authorList>
            <consortium name="The Broad Institute Genomics Platform"/>
            <consortium name="The Broad Institute Genome Sequencing Center for Infectious Disease"/>
            <person name="Wu L."/>
            <person name="Ma J."/>
        </authorList>
    </citation>
    <scope>NUCLEOTIDE SEQUENCE [LARGE SCALE GENOMIC DNA]</scope>
    <source>
        <strain evidence="4">JCM 8201</strain>
    </source>
</reference>
<dbReference type="RefSeq" id="WP_344455914.1">
    <property type="nucleotide sequence ID" value="NZ_BAAATZ010000032.1"/>
</dbReference>